<gene>
    <name evidence="2" type="ORF">GCM10010405_05530</name>
</gene>
<feature type="signal peptide" evidence="1">
    <location>
        <begin position="1"/>
        <end position="26"/>
    </location>
</feature>
<protein>
    <recommendedName>
        <fullName evidence="4">DUF2690 domain-containing protein</fullName>
    </recommendedName>
</protein>
<organism evidence="2 3">
    <name type="scientific">Streptomyces macrosporus</name>
    <dbReference type="NCBI Taxonomy" id="44032"/>
    <lineage>
        <taxon>Bacteria</taxon>
        <taxon>Bacillati</taxon>
        <taxon>Actinomycetota</taxon>
        <taxon>Actinomycetes</taxon>
        <taxon>Kitasatosporales</taxon>
        <taxon>Streptomycetaceae</taxon>
        <taxon>Streptomyces</taxon>
    </lineage>
</organism>
<keyword evidence="3" id="KW-1185">Reference proteome</keyword>
<evidence type="ECO:0000313" key="2">
    <source>
        <dbReference type="EMBL" id="GAA2425926.1"/>
    </source>
</evidence>
<evidence type="ECO:0000313" key="3">
    <source>
        <dbReference type="Proteomes" id="UP001501638"/>
    </source>
</evidence>
<dbReference type="EMBL" id="BAAASZ010000005">
    <property type="protein sequence ID" value="GAA2425926.1"/>
    <property type="molecule type" value="Genomic_DNA"/>
</dbReference>
<dbReference type="Proteomes" id="UP001501638">
    <property type="component" value="Unassembled WGS sequence"/>
</dbReference>
<accession>A0ABN3JBV4</accession>
<evidence type="ECO:0008006" key="4">
    <source>
        <dbReference type="Google" id="ProtNLM"/>
    </source>
</evidence>
<name>A0ABN3JBV4_9ACTN</name>
<comment type="caution">
    <text evidence="2">The sequence shown here is derived from an EMBL/GenBank/DDBJ whole genome shotgun (WGS) entry which is preliminary data.</text>
</comment>
<keyword evidence="1" id="KW-0732">Signal</keyword>
<evidence type="ECO:0000256" key="1">
    <source>
        <dbReference type="SAM" id="SignalP"/>
    </source>
</evidence>
<feature type="chain" id="PRO_5045436345" description="DUF2690 domain-containing protein" evidence="1">
    <location>
        <begin position="27"/>
        <end position="160"/>
    </location>
</feature>
<reference evidence="2 3" key="1">
    <citation type="journal article" date="2019" name="Int. J. Syst. Evol. Microbiol.">
        <title>The Global Catalogue of Microorganisms (GCM) 10K type strain sequencing project: providing services to taxonomists for standard genome sequencing and annotation.</title>
        <authorList>
            <consortium name="The Broad Institute Genomics Platform"/>
            <consortium name="The Broad Institute Genome Sequencing Center for Infectious Disease"/>
            <person name="Wu L."/>
            <person name="Ma J."/>
        </authorList>
    </citation>
    <scope>NUCLEOTIDE SEQUENCE [LARGE SCALE GENOMIC DNA]</scope>
    <source>
        <strain evidence="2 3">JCM 6305</strain>
    </source>
</reference>
<sequence length="160" mass="16803">MNIRRLWGFVALGVLTAGAAAAPASAAPMGPSTAADLCGPGYVVVRSEQVVRFDDALPAGTVHIEYNPLTRSFCGFAVKSRWIGTATDMHVATVGADMETTPLNSVSGPGFYAIGPSRQQAWEDGGKNCVLFGARIADPQGKQYFHQSANPAVGFTRLCV</sequence>
<proteinExistence type="predicted"/>